<gene>
    <name evidence="11" type="ORF">PACLA_8A045407</name>
</gene>
<dbReference type="PANTHER" id="PTHR10656:SF42">
    <property type="entry name" value="CYCLIC GMP-AMP SYNTHASE-LIKE PROTEIN-RELATED"/>
    <property type="match status" value="1"/>
</dbReference>
<dbReference type="Gene3D" id="3.30.460.90">
    <property type="match status" value="1"/>
</dbReference>
<comment type="cofactor">
    <cofactor evidence="1">
        <name>Mg(2+)</name>
        <dbReference type="ChEBI" id="CHEBI:18420"/>
    </cofactor>
</comment>
<protein>
    <submittedName>
        <fullName evidence="11">Uncharacterized protein</fullName>
    </submittedName>
</protein>
<evidence type="ECO:0000313" key="12">
    <source>
        <dbReference type="Proteomes" id="UP001152795"/>
    </source>
</evidence>
<evidence type="ECO:0000259" key="9">
    <source>
        <dbReference type="Pfam" id="PF03281"/>
    </source>
</evidence>
<evidence type="ECO:0000256" key="3">
    <source>
        <dbReference type="ARBA" id="ARBA00022679"/>
    </source>
</evidence>
<evidence type="ECO:0000256" key="4">
    <source>
        <dbReference type="ARBA" id="ARBA00022695"/>
    </source>
</evidence>
<name>A0A7D9EFK2_PARCT</name>
<dbReference type="GO" id="GO:0005524">
    <property type="term" value="F:ATP binding"/>
    <property type="evidence" value="ECO:0007669"/>
    <property type="project" value="UniProtKB-KW"/>
</dbReference>
<comment type="caution">
    <text evidence="11">The sequence shown here is derived from an EMBL/GenBank/DDBJ whole genome shotgun (WGS) entry which is preliminary data.</text>
</comment>
<accession>A0A7D9EFK2</accession>
<keyword evidence="12" id="KW-1185">Reference proteome</keyword>
<keyword evidence="8" id="KW-0460">Magnesium</keyword>
<dbReference type="SMART" id="SM01265">
    <property type="entry name" value="Mab-21"/>
    <property type="match status" value="1"/>
</dbReference>
<evidence type="ECO:0000256" key="8">
    <source>
        <dbReference type="ARBA" id="ARBA00022842"/>
    </source>
</evidence>
<keyword evidence="5" id="KW-0479">Metal-binding</keyword>
<dbReference type="Gene3D" id="1.10.1410.40">
    <property type="match status" value="1"/>
</dbReference>
<dbReference type="GO" id="GO:0046872">
    <property type="term" value="F:metal ion binding"/>
    <property type="evidence" value="ECO:0007669"/>
    <property type="project" value="UniProtKB-KW"/>
</dbReference>
<evidence type="ECO:0000256" key="1">
    <source>
        <dbReference type="ARBA" id="ARBA00001946"/>
    </source>
</evidence>
<proteinExistence type="inferred from homology"/>
<keyword evidence="4" id="KW-0548">Nucleotidyltransferase</keyword>
<keyword evidence="6" id="KW-0547">Nucleotide-binding</keyword>
<evidence type="ECO:0000256" key="5">
    <source>
        <dbReference type="ARBA" id="ARBA00022723"/>
    </source>
</evidence>
<feature type="domain" description="Mab-21-like HhH/H2TH-like" evidence="10">
    <location>
        <begin position="281"/>
        <end position="378"/>
    </location>
</feature>
<feature type="domain" description="Mab-21-like nucleotidyltransferase" evidence="9">
    <location>
        <begin position="99"/>
        <end position="274"/>
    </location>
</feature>
<comment type="similarity">
    <text evidence="2">Belongs to the mab-21 family.</text>
</comment>
<dbReference type="GO" id="GO:0016779">
    <property type="term" value="F:nucleotidyltransferase activity"/>
    <property type="evidence" value="ECO:0007669"/>
    <property type="project" value="UniProtKB-KW"/>
</dbReference>
<evidence type="ECO:0000256" key="2">
    <source>
        <dbReference type="ARBA" id="ARBA00008307"/>
    </source>
</evidence>
<dbReference type="EMBL" id="CACRXK020005897">
    <property type="protein sequence ID" value="CAB4007743.1"/>
    <property type="molecule type" value="Genomic_DNA"/>
</dbReference>
<sequence>MFGHDCRRTVKIFKKMRIRRQFSLRGLRFSHSPGFKESDEEIYRVVHHNYRRELRISRSKYQQVAEYINEIFRALANYDARFEFDPMSFDDHRCEMVSTSEIKLTCELKHISKRDYEVDGDASNGRIQIKLQDDMHRYNNVSWDDVCSERSTTEPKYLNTRTLLDVFTTALGRAVRDVWNKHRNVGLVYRVSGNQARIYVDIPDTGFFTVSLIPAIKLTKSAVKGLDSKSELLKGQGEKGDSISTIYAIAQPNRYFQDESWRLSYKTLESGIMNAEQFICGRVCLHALRHLFHSSKSPRCGIRALTLSHLQLAVIQEYAKRPDAKDWTPAKFIKRLSGTMTSLTSCLKEGMLVNQFSGVNVFSQFDMKSLKVLAKDVEHASTKCREKLLRMSA</sequence>
<dbReference type="Pfam" id="PF20266">
    <property type="entry name" value="Mab-21_C"/>
    <property type="match status" value="1"/>
</dbReference>
<dbReference type="InterPro" id="IPR046903">
    <property type="entry name" value="Mab-21-like_nuc_Trfase"/>
</dbReference>
<reference evidence="11" key="1">
    <citation type="submission" date="2020-04" db="EMBL/GenBank/DDBJ databases">
        <authorList>
            <person name="Alioto T."/>
            <person name="Alioto T."/>
            <person name="Gomez Garrido J."/>
        </authorList>
    </citation>
    <scope>NUCLEOTIDE SEQUENCE</scope>
    <source>
        <strain evidence="11">A484AB</strain>
    </source>
</reference>
<dbReference type="Pfam" id="PF03281">
    <property type="entry name" value="Mab-21"/>
    <property type="match status" value="1"/>
</dbReference>
<evidence type="ECO:0000256" key="7">
    <source>
        <dbReference type="ARBA" id="ARBA00022840"/>
    </source>
</evidence>
<evidence type="ECO:0000256" key="6">
    <source>
        <dbReference type="ARBA" id="ARBA00022741"/>
    </source>
</evidence>
<dbReference type="OrthoDB" id="5977544at2759"/>
<dbReference type="Proteomes" id="UP001152795">
    <property type="component" value="Unassembled WGS sequence"/>
</dbReference>
<evidence type="ECO:0000259" key="10">
    <source>
        <dbReference type="Pfam" id="PF20266"/>
    </source>
</evidence>
<dbReference type="InterPro" id="IPR024810">
    <property type="entry name" value="MAB21L/cGLR"/>
</dbReference>
<keyword evidence="3" id="KW-0808">Transferase</keyword>
<dbReference type="PANTHER" id="PTHR10656">
    <property type="entry name" value="CELL FATE DETERMINING PROTEIN MAB21-RELATED"/>
    <property type="match status" value="1"/>
</dbReference>
<dbReference type="AlphaFoldDB" id="A0A7D9EFK2"/>
<keyword evidence="7" id="KW-0067">ATP-binding</keyword>
<evidence type="ECO:0000313" key="11">
    <source>
        <dbReference type="EMBL" id="CAB4007743.1"/>
    </source>
</evidence>
<organism evidence="11 12">
    <name type="scientific">Paramuricea clavata</name>
    <name type="common">Red gorgonian</name>
    <name type="synonym">Violescent sea-whip</name>
    <dbReference type="NCBI Taxonomy" id="317549"/>
    <lineage>
        <taxon>Eukaryota</taxon>
        <taxon>Metazoa</taxon>
        <taxon>Cnidaria</taxon>
        <taxon>Anthozoa</taxon>
        <taxon>Octocorallia</taxon>
        <taxon>Malacalcyonacea</taxon>
        <taxon>Plexauridae</taxon>
        <taxon>Paramuricea</taxon>
    </lineage>
</organism>
<dbReference type="InterPro" id="IPR046906">
    <property type="entry name" value="Mab-21_HhH/H2TH-like"/>
</dbReference>